<gene>
    <name evidence="1" type="ORF">RBATCC27255_00488</name>
</gene>
<comment type="caution">
    <text evidence="1">The sequence shown here is derived from an EMBL/GenBank/DDBJ whole genome shotgun (WGS) entry which is preliminary data.</text>
</comment>
<evidence type="ECO:0000313" key="1">
    <source>
        <dbReference type="EMBL" id="PKD32280.1"/>
    </source>
</evidence>
<dbReference type="EMBL" id="NNSR01000028">
    <property type="protein sequence ID" value="PKD32280.1"/>
    <property type="molecule type" value="Genomic_DNA"/>
</dbReference>
<reference evidence="1" key="1">
    <citation type="journal article" date="2018" name="Environ. Microbiol.">
        <title>Sporulation capability and amylosome conservation among diverse human colonic and rumen isolates of the keystone starch-degrader Ruminococcus bromii.</title>
        <authorList>
            <person name="Mukhopadhya I."/>
            <person name="Morais S."/>
            <person name="Laverde-Gomez J."/>
            <person name="Sheridan P.O."/>
            <person name="Walker A.W."/>
            <person name="Kelly W."/>
            <person name="Klieve A.V."/>
            <person name="Ouwerkerk D."/>
            <person name="Duncan S.H."/>
            <person name="Louis P."/>
            <person name="Koropatkin N."/>
            <person name="Cockburn D."/>
            <person name="Kibler R."/>
            <person name="Cooper P.J."/>
            <person name="Sandoval C."/>
            <person name="Crost E."/>
            <person name="Juge N."/>
            <person name="Bayer E.A."/>
            <person name="Flint H.J."/>
        </authorList>
    </citation>
    <scope>NUCLEOTIDE SEQUENCE [LARGE SCALE GENOMIC DNA]</scope>
    <source>
        <strain evidence="1">ATCC 27255</strain>
    </source>
</reference>
<keyword evidence="2" id="KW-1185">Reference proteome</keyword>
<sequence>MWKELRTQHEIDNFMKEIIGFHDSCIKEMKYSSGAYVDKNLSMLPTNTKRTLTVLIQRQFDDISALELEFSELEYIRMYPVNPDFTCEILDASFFIKDGLIYWCDNGDVKDDNINNYKGTVICSKKVRWRNASELIGENEFYRSTNE</sequence>
<dbReference type="Proteomes" id="UP000233425">
    <property type="component" value="Unassembled WGS sequence"/>
</dbReference>
<name>A0A2N0UZ75_9FIRM</name>
<proteinExistence type="predicted"/>
<organism evidence="1 2">
    <name type="scientific">Ruminococcus bromii</name>
    <dbReference type="NCBI Taxonomy" id="40518"/>
    <lineage>
        <taxon>Bacteria</taxon>
        <taxon>Bacillati</taxon>
        <taxon>Bacillota</taxon>
        <taxon>Clostridia</taxon>
        <taxon>Eubacteriales</taxon>
        <taxon>Oscillospiraceae</taxon>
        <taxon>Ruminococcus</taxon>
    </lineage>
</organism>
<evidence type="ECO:0000313" key="2">
    <source>
        <dbReference type="Proteomes" id="UP000233425"/>
    </source>
</evidence>
<dbReference type="AlphaFoldDB" id="A0A2N0UZ75"/>
<protein>
    <submittedName>
        <fullName evidence="1">Uncharacterized protein</fullName>
    </submittedName>
</protein>
<accession>A0A2N0UZ75</accession>
<dbReference type="RefSeq" id="WP_101028589.1">
    <property type="nucleotide sequence ID" value="NZ_CABMMZ010000028.1"/>
</dbReference>